<evidence type="ECO:0000256" key="1">
    <source>
        <dbReference type="SAM" id="MobiDB-lite"/>
    </source>
</evidence>
<protein>
    <submittedName>
        <fullName evidence="2">OLC1v1006032C1</fullName>
    </submittedName>
</protein>
<keyword evidence="3" id="KW-1185">Reference proteome</keyword>
<dbReference type="AlphaFoldDB" id="A0AAV1DI49"/>
<evidence type="ECO:0000313" key="2">
    <source>
        <dbReference type="EMBL" id="CAI9106806.1"/>
    </source>
</evidence>
<sequence>MKKIIHLLGQSSPASNANPNNPNLGKWSYAQKKGRNSVFGINAANNSAGFTKQRSTKNHRPQSNPFAALADFPQDPPEPSVRRTGDQYQVHPRQRRANPITKLRSEA</sequence>
<proteinExistence type="predicted"/>
<gene>
    <name evidence="2" type="ORF">OLC1_LOCUS15251</name>
</gene>
<organism evidence="2 3">
    <name type="scientific">Oldenlandia corymbosa var. corymbosa</name>
    <dbReference type="NCBI Taxonomy" id="529605"/>
    <lineage>
        <taxon>Eukaryota</taxon>
        <taxon>Viridiplantae</taxon>
        <taxon>Streptophyta</taxon>
        <taxon>Embryophyta</taxon>
        <taxon>Tracheophyta</taxon>
        <taxon>Spermatophyta</taxon>
        <taxon>Magnoliopsida</taxon>
        <taxon>eudicotyledons</taxon>
        <taxon>Gunneridae</taxon>
        <taxon>Pentapetalae</taxon>
        <taxon>asterids</taxon>
        <taxon>lamiids</taxon>
        <taxon>Gentianales</taxon>
        <taxon>Rubiaceae</taxon>
        <taxon>Rubioideae</taxon>
        <taxon>Spermacoceae</taxon>
        <taxon>Hedyotis-Oldenlandia complex</taxon>
        <taxon>Oldenlandia</taxon>
    </lineage>
</organism>
<feature type="region of interest" description="Disordered" evidence="1">
    <location>
        <begin position="47"/>
        <end position="107"/>
    </location>
</feature>
<evidence type="ECO:0000313" key="3">
    <source>
        <dbReference type="Proteomes" id="UP001161247"/>
    </source>
</evidence>
<accession>A0AAV1DI49</accession>
<name>A0AAV1DI49_OLDCO</name>
<feature type="region of interest" description="Disordered" evidence="1">
    <location>
        <begin position="1"/>
        <end position="28"/>
    </location>
</feature>
<dbReference type="Proteomes" id="UP001161247">
    <property type="component" value="Chromosome 5"/>
</dbReference>
<feature type="compositionally biased region" description="Low complexity" evidence="1">
    <location>
        <begin position="11"/>
        <end position="23"/>
    </location>
</feature>
<reference evidence="2" key="1">
    <citation type="submission" date="2023-03" db="EMBL/GenBank/DDBJ databases">
        <authorList>
            <person name="Julca I."/>
        </authorList>
    </citation>
    <scope>NUCLEOTIDE SEQUENCE</scope>
</reference>
<dbReference type="EMBL" id="OX459122">
    <property type="protein sequence ID" value="CAI9106806.1"/>
    <property type="molecule type" value="Genomic_DNA"/>
</dbReference>